<sequence>MTAPSTPAFAVVVPLHDKGRHIERALRSIAAQTLAPAEIIVIDDASTDDGPGIVAAFPGVRLLRRSEPGPGGYAARNLGMREAAAPWIAFLDADDAWAPEHLATLA</sequence>
<dbReference type="RefSeq" id="WP_145152007.1">
    <property type="nucleotide sequence ID" value="NZ_VNIM01000045.1"/>
</dbReference>
<comment type="similarity">
    <text evidence="1">Belongs to the glycosyltransferase 2 family.</text>
</comment>
<evidence type="ECO:0000256" key="3">
    <source>
        <dbReference type="ARBA" id="ARBA00022679"/>
    </source>
</evidence>
<protein>
    <submittedName>
        <fullName evidence="5">Glycosyltransferase family 2 protein</fullName>
    </submittedName>
</protein>
<dbReference type="InterPro" id="IPR050834">
    <property type="entry name" value="Glycosyltransf_2"/>
</dbReference>
<evidence type="ECO:0000256" key="1">
    <source>
        <dbReference type="ARBA" id="ARBA00006739"/>
    </source>
</evidence>
<name>A0A558R2J4_9SPHN</name>
<keyword evidence="3 5" id="KW-0808">Transferase</keyword>
<gene>
    <name evidence="5" type="ORF">FOY91_12030</name>
</gene>
<feature type="non-terminal residue" evidence="5">
    <location>
        <position position="106"/>
    </location>
</feature>
<dbReference type="Pfam" id="PF00535">
    <property type="entry name" value="Glycos_transf_2"/>
    <property type="match status" value="1"/>
</dbReference>
<dbReference type="CDD" id="cd00761">
    <property type="entry name" value="Glyco_tranf_GTA_type"/>
    <property type="match status" value="1"/>
</dbReference>
<dbReference type="PANTHER" id="PTHR43685:SF5">
    <property type="entry name" value="GLYCOSYLTRANSFERASE EPSE-RELATED"/>
    <property type="match status" value="1"/>
</dbReference>
<evidence type="ECO:0000256" key="2">
    <source>
        <dbReference type="ARBA" id="ARBA00022676"/>
    </source>
</evidence>
<proteinExistence type="inferred from homology"/>
<dbReference type="AlphaFoldDB" id="A0A558R2J4"/>
<dbReference type="Proteomes" id="UP000318681">
    <property type="component" value="Unassembled WGS sequence"/>
</dbReference>
<accession>A0A558R2J4</accession>
<evidence type="ECO:0000313" key="6">
    <source>
        <dbReference type="Proteomes" id="UP000318681"/>
    </source>
</evidence>
<reference evidence="5 6" key="1">
    <citation type="submission" date="2019-07" db="EMBL/GenBank/DDBJ databases">
        <title>Sphingomonas solaris sp. nov., isolated from a solar panel from Boston, Massachusetts.</title>
        <authorList>
            <person name="Tanner K."/>
            <person name="Pascual J."/>
            <person name="Mancuso C."/>
            <person name="Pereto J."/>
            <person name="Khalil A."/>
            <person name="Vilanova C."/>
        </authorList>
    </citation>
    <scope>NUCLEOTIDE SEQUENCE [LARGE SCALE GENOMIC DNA]</scope>
    <source>
        <strain evidence="5 6">R4DWN</strain>
    </source>
</reference>
<dbReference type="Gene3D" id="3.90.550.10">
    <property type="entry name" value="Spore Coat Polysaccharide Biosynthesis Protein SpsA, Chain A"/>
    <property type="match status" value="1"/>
</dbReference>
<keyword evidence="2" id="KW-0328">Glycosyltransferase</keyword>
<evidence type="ECO:0000313" key="5">
    <source>
        <dbReference type="EMBL" id="TVV73605.1"/>
    </source>
</evidence>
<dbReference type="GO" id="GO:0016757">
    <property type="term" value="F:glycosyltransferase activity"/>
    <property type="evidence" value="ECO:0007669"/>
    <property type="project" value="UniProtKB-KW"/>
</dbReference>
<dbReference type="InterPro" id="IPR001173">
    <property type="entry name" value="Glyco_trans_2-like"/>
</dbReference>
<dbReference type="PANTHER" id="PTHR43685">
    <property type="entry name" value="GLYCOSYLTRANSFERASE"/>
    <property type="match status" value="1"/>
</dbReference>
<dbReference type="EMBL" id="VNIM01000045">
    <property type="protein sequence ID" value="TVV73605.1"/>
    <property type="molecule type" value="Genomic_DNA"/>
</dbReference>
<keyword evidence="6" id="KW-1185">Reference proteome</keyword>
<evidence type="ECO:0000259" key="4">
    <source>
        <dbReference type="Pfam" id="PF00535"/>
    </source>
</evidence>
<dbReference type="OrthoDB" id="6383742at2"/>
<comment type="caution">
    <text evidence="5">The sequence shown here is derived from an EMBL/GenBank/DDBJ whole genome shotgun (WGS) entry which is preliminary data.</text>
</comment>
<dbReference type="SUPFAM" id="SSF53448">
    <property type="entry name" value="Nucleotide-diphospho-sugar transferases"/>
    <property type="match status" value="1"/>
</dbReference>
<feature type="domain" description="Glycosyltransferase 2-like" evidence="4">
    <location>
        <begin position="11"/>
        <end position="105"/>
    </location>
</feature>
<organism evidence="5 6">
    <name type="scientific">Alterirhizorhabdus solaris</name>
    <dbReference type="NCBI Taxonomy" id="2529389"/>
    <lineage>
        <taxon>Bacteria</taxon>
        <taxon>Pseudomonadati</taxon>
        <taxon>Pseudomonadota</taxon>
        <taxon>Alphaproteobacteria</taxon>
        <taxon>Sphingomonadales</taxon>
        <taxon>Rhizorhabdaceae</taxon>
        <taxon>Alterirhizorhabdus</taxon>
    </lineage>
</organism>
<dbReference type="InterPro" id="IPR029044">
    <property type="entry name" value="Nucleotide-diphossugar_trans"/>
</dbReference>